<dbReference type="AlphaFoldDB" id="A0A0C3B177"/>
<feature type="compositionally biased region" description="Polar residues" evidence="1">
    <location>
        <begin position="23"/>
        <end position="37"/>
    </location>
</feature>
<proteinExistence type="predicted"/>
<gene>
    <name evidence="2" type="ORF">PILCRDRAFT_17504</name>
</gene>
<feature type="compositionally biased region" description="Low complexity" evidence="1">
    <location>
        <begin position="124"/>
        <end position="134"/>
    </location>
</feature>
<dbReference type="HOGENOM" id="CLU_1639468_0_0_1"/>
<organism evidence="2 3">
    <name type="scientific">Piloderma croceum (strain F 1598)</name>
    <dbReference type="NCBI Taxonomy" id="765440"/>
    <lineage>
        <taxon>Eukaryota</taxon>
        <taxon>Fungi</taxon>
        <taxon>Dikarya</taxon>
        <taxon>Basidiomycota</taxon>
        <taxon>Agaricomycotina</taxon>
        <taxon>Agaricomycetes</taxon>
        <taxon>Agaricomycetidae</taxon>
        <taxon>Atheliales</taxon>
        <taxon>Atheliaceae</taxon>
        <taxon>Piloderma</taxon>
    </lineage>
</organism>
<feature type="compositionally biased region" description="Polar residues" evidence="1">
    <location>
        <begin position="153"/>
        <end position="162"/>
    </location>
</feature>
<dbReference type="Proteomes" id="UP000054166">
    <property type="component" value="Unassembled WGS sequence"/>
</dbReference>
<accession>A0A0C3B177</accession>
<feature type="non-terminal residue" evidence="2">
    <location>
        <position position="162"/>
    </location>
</feature>
<feature type="region of interest" description="Disordered" evidence="1">
    <location>
        <begin position="122"/>
        <end position="162"/>
    </location>
</feature>
<sequence>MYRSRDLARNEKLPENILERPYTKNTGTAHRTNPLQSRTKHQIRTAPALRLPEVDDLDAAEKLEMEMDADADVEEHKGAERYEMDVDAGKSGDESAGSLDNLYKVGMNSMKYEAAAIYRHRFGSLPPSDEPSSSSDDEPNVSERKRVNAPWLASNTLDGNTQ</sequence>
<feature type="compositionally biased region" description="Basic and acidic residues" evidence="1">
    <location>
        <begin position="74"/>
        <end position="93"/>
    </location>
</feature>
<protein>
    <submittedName>
        <fullName evidence="2">Uncharacterized protein</fullName>
    </submittedName>
</protein>
<reference evidence="3" key="2">
    <citation type="submission" date="2015-01" db="EMBL/GenBank/DDBJ databases">
        <title>Evolutionary Origins and Diversification of the Mycorrhizal Mutualists.</title>
        <authorList>
            <consortium name="DOE Joint Genome Institute"/>
            <consortium name="Mycorrhizal Genomics Consortium"/>
            <person name="Kohler A."/>
            <person name="Kuo A."/>
            <person name="Nagy L.G."/>
            <person name="Floudas D."/>
            <person name="Copeland A."/>
            <person name="Barry K.W."/>
            <person name="Cichocki N."/>
            <person name="Veneault-Fourrey C."/>
            <person name="LaButti K."/>
            <person name="Lindquist E.A."/>
            <person name="Lipzen A."/>
            <person name="Lundell T."/>
            <person name="Morin E."/>
            <person name="Murat C."/>
            <person name="Riley R."/>
            <person name="Ohm R."/>
            <person name="Sun H."/>
            <person name="Tunlid A."/>
            <person name="Henrissat B."/>
            <person name="Grigoriev I.V."/>
            <person name="Hibbett D.S."/>
            <person name="Martin F."/>
        </authorList>
    </citation>
    <scope>NUCLEOTIDE SEQUENCE [LARGE SCALE GENOMIC DNA]</scope>
    <source>
        <strain evidence="3">F 1598</strain>
    </source>
</reference>
<feature type="region of interest" description="Disordered" evidence="1">
    <location>
        <begin position="1"/>
        <end position="54"/>
    </location>
</feature>
<dbReference type="EMBL" id="KN833602">
    <property type="protein sequence ID" value="KIM71007.1"/>
    <property type="molecule type" value="Genomic_DNA"/>
</dbReference>
<evidence type="ECO:0000256" key="1">
    <source>
        <dbReference type="SAM" id="MobiDB-lite"/>
    </source>
</evidence>
<evidence type="ECO:0000313" key="3">
    <source>
        <dbReference type="Proteomes" id="UP000054166"/>
    </source>
</evidence>
<keyword evidence="3" id="KW-1185">Reference proteome</keyword>
<reference evidence="2 3" key="1">
    <citation type="submission" date="2014-04" db="EMBL/GenBank/DDBJ databases">
        <authorList>
            <consortium name="DOE Joint Genome Institute"/>
            <person name="Kuo A."/>
            <person name="Tarkka M."/>
            <person name="Buscot F."/>
            <person name="Kohler A."/>
            <person name="Nagy L.G."/>
            <person name="Floudas D."/>
            <person name="Copeland A."/>
            <person name="Barry K.W."/>
            <person name="Cichocki N."/>
            <person name="Veneault-Fourrey C."/>
            <person name="LaButti K."/>
            <person name="Lindquist E.A."/>
            <person name="Lipzen A."/>
            <person name="Lundell T."/>
            <person name="Morin E."/>
            <person name="Murat C."/>
            <person name="Sun H."/>
            <person name="Tunlid A."/>
            <person name="Henrissat B."/>
            <person name="Grigoriev I.V."/>
            <person name="Hibbett D.S."/>
            <person name="Martin F."/>
            <person name="Nordberg H.P."/>
            <person name="Cantor M.N."/>
            <person name="Hua S.X."/>
        </authorList>
    </citation>
    <scope>NUCLEOTIDE SEQUENCE [LARGE SCALE GENOMIC DNA]</scope>
    <source>
        <strain evidence="2 3">F 1598</strain>
    </source>
</reference>
<feature type="region of interest" description="Disordered" evidence="1">
    <location>
        <begin position="70"/>
        <end position="97"/>
    </location>
</feature>
<feature type="compositionally biased region" description="Basic and acidic residues" evidence="1">
    <location>
        <begin position="1"/>
        <end position="22"/>
    </location>
</feature>
<name>A0A0C3B177_PILCF</name>
<evidence type="ECO:0000313" key="2">
    <source>
        <dbReference type="EMBL" id="KIM71007.1"/>
    </source>
</evidence>
<dbReference type="InParanoid" id="A0A0C3B177"/>